<comment type="caution">
    <text evidence="10">The sequence shown here is derived from an EMBL/GenBank/DDBJ whole genome shotgun (WGS) entry which is preliminary data.</text>
</comment>
<organism evidence="10 11">
    <name type="scientific">Halopseudomonas pachastrellae</name>
    <dbReference type="NCBI Taxonomy" id="254161"/>
    <lineage>
        <taxon>Bacteria</taxon>
        <taxon>Pseudomonadati</taxon>
        <taxon>Pseudomonadota</taxon>
        <taxon>Gammaproteobacteria</taxon>
        <taxon>Pseudomonadales</taxon>
        <taxon>Pseudomonadaceae</taxon>
        <taxon>Halopseudomonas</taxon>
    </lineage>
</organism>
<dbReference type="InterPro" id="IPR043133">
    <property type="entry name" value="GTP-CH-I_C/QueF"/>
</dbReference>
<dbReference type="EMBL" id="MUBC01000010">
    <property type="protein sequence ID" value="ONM44730.1"/>
    <property type="molecule type" value="Genomic_DNA"/>
</dbReference>
<dbReference type="PANTHER" id="PTHR42844:SF1">
    <property type="entry name" value="DIHYDRONEOPTERIN ALDOLASE 1-RELATED"/>
    <property type="match status" value="1"/>
</dbReference>
<feature type="domain" description="Dihydroneopterin aldolase/epimerase" evidence="9">
    <location>
        <begin position="4"/>
        <end position="115"/>
    </location>
</feature>
<dbReference type="InterPro" id="IPR006156">
    <property type="entry name" value="Dihydroneopterin_aldolase"/>
</dbReference>
<protein>
    <recommendedName>
        <fullName evidence="8">7,8-dihydroneopterin aldolase</fullName>
        <ecNumber evidence="8">4.1.2.25</ecNumber>
    </recommendedName>
</protein>
<reference evidence="10 11" key="1">
    <citation type="submission" date="2017-01" db="EMBL/GenBank/DDBJ databases">
        <title>Draft genome sequence of Pseudomonas pachastrellae type strain CCUG 46540T from a deep sea.</title>
        <authorList>
            <person name="Gomila M."/>
            <person name="Mulet M."/>
            <person name="Lalucat J."/>
            <person name="Garcia-Valdes E."/>
        </authorList>
    </citation>
    <scope>NUCLEOTIDE SEQUENCE [LARGE SCALE GENOMIC DNA]</scope>
    <source>
        <strain evidence="10 11">CCUG 46540</strain>
    </source>
</reference>
<comment type="function">
    <text evidence="8">Catalyzes the conversion of 7,8-dihydroneopterin to 6-hydroxymethyl-7,8-dihydropterin.</text>
</comment>
<name>A0A1S8DJD8_9GAMM</name>
<dbReference type="GO" id="GO:0046654">
    <property type="term" value="P:tetrahydrofolate biosynthetic process"/>
    <property type="evidence" value="ECO:0007669"/>
    <property type="project" value="UniProtKB-UniRule"/>
</dbReference>
<evidence type="ECO:0000256" key="3">
    <source>
        <dbReference type="ARBA" id="ARBA00005013"/>
    </source>
</evidence>
<evidence type="ECO:0000256" key="2">
    <source>
        <dbReference type="ARBA" id="ARBA00001353"/>
    </source>
</evidence>
<evidence type="ECO:0000256" key="8">
    <source>
        <dbReference type="RuleBase" id="RU362079"/>
    </source>
</evidence>
<evidence type="ECO:0000256" key="5">
    <source>
        <dbReference type="ARBA" id="ARBA00022909"/>
    </source>
</evidence>
<evidence type="ECO:0000256" key="1">
    <source>
        <dbReference type="ARBA" id="ARBA00000693"/>
    </source>
</evidence>
<keyword evidence="6" id="KW-0413">Isomerase</keyword>
<dbReference type="GO" id="GO:0005737">
    <property type="term" value="C:cytoplasm"/>
    <property type="evidence" value="ECO:0007669"/>
    <property type="project" value="TreeGrafter"/>
</dbReference>
<dbReference type="AlphaFoldDB" id="A0A1S8DJD8"/>
<dbReference type="Gene3D" id="3.30.1130.10">
    <property type="match status" value="1"/>
</dbReference>
<dbReference type="InterPro" id="IPR006157">
    <property type="entry name" value="FolB_dom"/>
</dbReference>
<evidence type="ECO:0000313" key="11">
    <source>
        <dbReference type="Proteomes" id="UP000242847"/>
    </source>
</evidence>
<dbReference type="PANTHER" id="PTHR42844">
    <property type="entry name" value="DIHYDRONEOPTERIN ALDOLASE 1-RELATED"/>
    <property type="match status" value="1"/>
</dbReference>
<evidence type="ECO:0000313" key="10">
    <source>
        <dbReference type="EMBL" id="ONM44730.1"/>
    </source>
</evidence>
<dbReference type="STRING" id="254161.SAMN05216256_10939"/>
<dbReference type="NCBIfam" id="TIGR00525">
    <property type="entry name" value="folB"/>
    <property type="match status" value="1"/>
</dbReference>
<keyword evidence="5 8" id="KW-0289">Folate biosynthesis</keyword>
<evidence type="ECO:0000256" key="7">
    <source>
        <dbReference type="ARBA" id="ARBA00023239"/>
    </source>
</evidence>
<dbReference type="GO" id="GO:0046656">
    <property type="term" value="P:folic acid biosynthetic process"/>
    <property type="evidence" value="ECO:0007669"/>
    <property type="project" value="UniProtKB-UniRule"/>
</dbReference>
<accession>A0A1S8DJD8</accession>
<dbReference type="FunFam" id="3.30.1130.10:FF:000002">
    <property type="entry name" value="7,8-dihydroneopterin aldolase"/>
    <property type="match status" value="1"/>
</dbReference>
<proteinExistence type="inferred from homology"/>
<keyword evidence="7 8" id="KW-0456">Lyase</keyword>
<dbReference type="GO" id="GO:0016853">
    <property type="term" value="F:isomerase activity"/>
    <property type="evidence" value="ECO:0007669"/>
    <property type="project" value="UniProtKB-KW"/>
</dbReference>
<dbReference type="Proteomes" id="UP000242847">
    <property type="component" value="Unassembled WGS sequence"/>
</dbReference>
<dbReference type="NCBIfam" id="TIGR00526">
    <property type="entry name" value="folB_dom"/>
    <property type="match status" value="1"/>
</dbReference>
<evidence type="ECO:0000256" key="4">
    <source>
        <dbReference type="ARBA" id="ARBA00005708"/>
    </source>
</evidence>
<comment type="pathway">
    <text evidence="3 8">Cofactor biosynthesis; tetrahydrofolate biosynthesis; 2-amino-4-hydroxy-6-hydroxymethyl-7,8-dihydropteridine diphosphate from 7,8-dihydroneopterin triphosphate: step 3/4.</text>
</comment>
<comment type="similarity">
    <text evidence="4 8">Belongs to the DHNA family.</text>
</comment>
<comment type="catalytic activity">
    <reaction evidence="1">
        <text>7,8-dihydroneopterin = 7,8-dihydromonapterin</text>
        <dbReference type="Rhea" id="RHEA:45328"/>
        <dbReference type="ChEBI" id="CHEBI:17001"/>
        <dbReference type="ChEBI" id="CHEBI:71175"/>
        <dbReference type="EC" id="5.1.99.8"/>
    </reaction>
</comment>
<evidence type="ECO:0000256" key="6">
    <source>
        <dbReference type="ARBA" id="ARBA00023235"/>
    </source>
</evidence>
<sequence length="120" mass="13144">MDQVFIKGLAVDTVIGVYDWERTITQRLVFDLEMGWDIRPAAAEDELAHTLNYAAISERLQGFVGQSRYLLVETLAEELAALLMSEFGIPWLRLQITKPGAVPAAAGGVGVIIERGVKTA</sequence>
<dbReference type="CDD" id="cd00534">
    <property type="entry name" value="DHNA_DHNTPE"/>
    <property type="match status" value="1"/>
</dbReference>
<evidence type="ECO:0000259" key="9">
    <source>
        <dbReference type="SMART" id="SM00905"/>
    </source>
</evidence>
<dbReference type="Pfam" id="PF02152">
    <property type="entry name" value="FolB"/>
    <property type="match status" value="1"/>
</dbReference>
<dbReference type="RefSeq" id="WP_083725790.1">
    <property type="nucleotide sequence ID" value="NZ_FOUD01000009.1"/>
</dbReference>
<dbReference type="OrthoDB" id="9810587at2"/>
<dbReference type="SUPFAM" id="SSF55620">
    <property type="entry name" value="Tetrahydrobiopterin biosynthesis enzymes-like"/>
    <property type="match status" value="1"/>
</dbReference>
<dbReference type="EC" id="4.1.2.25" evidence="8"/>
<comment type="catalytic activity">
    <reaction evidence="2 8">
        <text>7,8-dihydroneopterin = 6-hydroxymethyl-7,8-dihydropterin + glycolaldehyde</text>
        <dbReference type="Rhea" id="RHEA:10540"/>
        <dbReference type="ChEBI" id="CHEBI:17001"/>
        <dbReference type="ChEBI" id="CHEBI:17071"/>
        <dbReference type="ChEBI" id="CHEBI:44841"/>
        <dbReference type="EC" id="4.1.2.25"/>
    </reaction>
</comment>
<gene>
    <name evidence="10" type="ORF">BXT89_06260</name>
</gene>
<dbReference type="GO" id="GO:0004150">
    <property type="term" value="F:dihydroneopterin aldolase activity"/>
    <property type="evidence" value="ECO:0007669"/>
    <property type="project" value="UniProtKB-UniRule"/>
</dbReference>
<dbReference type="UniPathway" id="UPA00077">
    <property type="reaction ID" value="UER00154"/>
</dbReference>
<keyword evidence="11" id="KW-1185">Reference proteome</keyword>
<dbReference type="SMART" id="SM00905">
    <property type="entry name" value="FolB"/>
    <property type="match status" value="1"/>
</dbReference>